<feature type="chain" id="PRO_5008004032" description="Lipoprotein" evidence="1">
    <location>
        <begin position="22"/>
        <end position="256"/>
    </location>
</feature>
<name>A0A172XZA4_9FLAO</name>
<reference evidence="2 3" key="1">
    <citation type="submission" date="2016-04" db="EMBL/GenBank/DDBJ databases">
        <title>Complete Genome Sequence of Chryseobacterium sp. IHBB 10212.</title>
        <authorList>
            <person name="Pal M."/>
            <person name="Swarnkar M.K."/>
            <person name="Kaushal K."/>
            <person name="Chhibber S."/>
            <person name="Singh A.K."/>
            <person name="Gulati A."/>
        </authorList>
    </citation>
    <scope>NUCLEOTIDE SEQUENCE [LARGE SCALE GENOMIC DNA]</scope>
    <source>
        <strain evidence="2 3">IHBB 10212</strain>
    </source>
</reference>
<dbReference type="EMBL" id="CP015199">
    <property type="protein sequence ID" value="ANF52220.1"/>
    <property type="molecule type" value="Genomic_DNA"/>
</dbReference>
<feature type="signal peptide" evidence="1">
    <location>
        <begin position="1"/>
        <end position="21"/>
    </location>
</feature>
<dbReference type="PROSITE" id="PS51257">
    <property type="entry name" value="PROKAR_LIPOPROTEIN"/>
    <property type="match status" value="1"/>
</dbReference>
<evidence type="ECO:0000313" key="3">
    <source>
        <dbReference type="Proteomes" id="UP000077824"/>
    </source>
</evidence>
<organism evidence="2 3">
    <name type="scientific">Chryseobacterium glaciei</name>
    <dbReference type="NCBI Taxonomy" id="1685010"/>
    <lineage>
        <taxon>Bacteria</taxon>
        <taxon>Pseudomonadati</taxon>
        <taxon>Bacteroidota</taxon>
        <taxon>Flavobacteriia</taxon>
        <taxon>Flavobacteriales</taxon>
        <taxon>Weeksellaceae</taxon>
        <taxon>Chryseobacterium group</taxon>
        <taxon>Chryseobacterium</taxon>
    </lineage>
</organism>
<evidence type="ECO:0008006" key="4">
    <source>
        <dbReference type="Google" id="ProtNLM"/>
    </source>
</evidence>
<dbReference type="RefSeq" id="WP_066757558.1">
    <property type="nucleotide sequence ID" value="NZ_CP015199.1"/>
</dbReference>
<evidence type="ECO:0000313" key="2">
    <source>
        <dbReference type="EMBL" id="ANF52220.1"/>
    </source>
</evidence>
<dbReference type="OrthoDB" id="703121at2"/>
<dbReference type="KEGG" id="chh:A0O34_17600"/>
<sequence length="256" mass="29816">MKNTIRICLLLALFIITSCNSQDKKFVDLAKISNDFDVSGFYKNKVKKTNEIIATEPKSVSKEKALELLDNAFFVKDTLGYFKTDGRFPTDLSLEPTNDWMVRNKKPTEIFGYGYNTVAYDPEKDTIAILNTVPFPKMDMVEDRKGNLMYLKVGKTSKNITDFNKIKEYISKNCKKITIDDDDPNASYWEGKLFYYSLSKRENREEEVSFDSQGNRISKSMDVTEMKLIMYEKSYIKRMEDLQIYSAGHQFWKKPL</sequence>
<dbReference type="AlphaFoldDB" id="A0A172XZA4"/>
<gene>
    <name evidence="2" type="ORF">A0O34_17600</name>
</gene>
<proteinExistence type="predicted"/>
<dbReference type="Proteomes" id="UP000077824">
    <property type="component" value="Chromosome"/>
</dbReference>
<evidence type="ECO:0000256" key="1">
    <source>
        <dbReference type="SAM" id="SignalP"/>
    </source>
</evidence>
<keyword evidence="1" id="KW-0732">Signal</keyword>
<dbReference type="STRING" id="1685010.A0O34_17600"/>
<accession>A0A172XZA4</accession>
<keyword evidence="3" id="KW-1185">Reference proteome</keyword>
<protein>
    <recommendedName>
        <fullName evidence="4">Lipoprotein</fullName>
    </recommendedName>
</protein>